<reference evidence="2" key="1">
    <citation type="submission" date="2020-08" db="EMBL/GenBank/DDBJ databases">
        <title>Genome sequencing and assembly of the red palm weevil Rhynchophorus ferrugineus.</title>
        <authorList>
            <person name="Dias G.B."/>
            <person name="Bergman C.M."/>
            <person name="Manee M."/>
        </authorList>
    </citation>
    <scope>NUCLEOTIDE SEQUENCE</scope>
    <source>
        <strain evidence="2">AA-2017</strain>
        <tissue evidence="2">Whole larva</tissue>
    </source>
</reference>
<evidence type="ECO:0000313" key="2">
    <source>
        <dbReference type="EMBL" id="KAF7280707.1"/>
    </source>
</evidence>
<protein>
    <submittedName>
        <fullName evidence="2">Uncharacterized protein</fullName>
    </submittedName>
</protein>
<evidence type="ECO:0000313" key="3">
    <source>
        <dbReference type="Proteomes" id="UP000625711"/>
    </source>
</evidence>
<sequence length="66" mass="7393">MRFHEAARRKEGGGPRRPSDRVRARSYHPPRPPSRPHGRPSADGQRRVMEGRKGNPGAERVAVAMV</sequence>
<dbReference type="AlphaFoldDB" id="A0A834IVR8"/>
<accession>A0A834IVR8</accession>
<comment type="caution">
    <text evidence="2">The sequence shown here is derived from an EMBL/GenBank/DDBJ whole genome shotgun (WGS) entry which is preliminary data.</text>
</comment>
<organism evidence="2 3">
    <name type="scientific">Rhynchophorus ferrugineus</name>
    <name type="common">Red palm weevil</name>
    <name type="synonym">Curculio ferrugineus</name>
    <dbReference type="NCBI Taxonomy" id="354439"/>
    <lineage>
        <taxon>Eukaryota</taxon>
        <taxon>Metazoa</taxon>
        <taxon>Ecdysozoa</taxon>
        <taxon>Arthropoda</taxon>
        <taxon>Hexapoda</taxon>
        <taxon>Insecta</taxon>
        <taxon>Pterygota</taxon>
        <taxon>Neoptera</taxon>
        <taxon>Endopterygota</taxon>
        <taxon>Coleoptera</taxon>
        <taxon>Polyphaga</taxon>
        <taxon>Cucujiformia</taxon>
        <taxon>Curculionidae</taxon>
        <taxon>Dryophthorinae</taxon>
        <taxon>Rhynchophorus</taxon>
    </lineage>
</organism>
<dbReference type="Proteomes" id="UP000625711">
    <property type="component" value="Unassembled WGS sequence"/>
</dbReference>
<keyword evidence="3" id="KW-1185">Reference proteome</keyword>
<dbReference type="EMBL" id="JAACXV010000277">
    <property type="protein sequence ID" value="KAF7280707.1"/>
    <property type="molecule type" value="Genomic_DNA"/>
</dbReference>
<evidence type="ECO:0000256" key="1">
    <source>
        <dbReference type="SAM" id="MobiDB-lite"/>
    </source>
</evidence>
<feature type="compositionally biased region" description="Basic and acidic residues" evidence="1">
    <location>
        <begin position="1"/>
        <end position="23"/>
    </location>
</feature>
<feature type="region of interest" description="Disordered" evidence="1">
    <location>
        <begin position="1"/>
        <end position="66"/>
    </location>
</feature>
<gene>
    <name evidence="2" type="ORF">GWI33_005564</name>
</gene>
<name>A0A834IVR8_RHYFE</name>
<feature type="compositionally biased region" description="Basic residues" evidence="1">
    <location>
        <begin position="24"/>
        <end position="38"/>
    </location>
</feature>
<feature type="compositionally biased region" description="Basic and acidic residues" evidence="1">
    <location>
        <begin position="44"/>
        <end position="53"/>
    </location>
</feature>
<proteinExistence type="predicted"/>